<protein>
    <submittedName>
        <fullName evidence="1">Uncharacterized protein</fullName>
    </submittedName>
</protein>
<reference evidence="1" key="1">
    <citation type="submission" date="2020-05" db="EMBL/GenBank/DDBJ databases">
        <authorList>
            <person name="Delgado-Blas J."/>
        </authorList>
    </citation>
    <scope>NUCLEOTIDE SEQUENCE</scope>
    <source>
        <strain evidence="1">BB1468</strain>
    </source>
</reference>
<gene>
    <name evidence="1" type="ORF">GHA_05184</name>
</gene>
<proteinExistence type="predicted"/>
<organism evidence="1 2">
    <name type="scientific">Citrobacter youngae</name>
    <dbReference type="NCBI Taxonomy" id="133448"/>
    <lineage>
        <taxon>Bacteria</taxon>
        <taxon>Pseudomonadati</taxon>
        <taxon>Pseudomonadota</taxon>
        <taxon>Gammaproteobacteria</taxon>
        <taxon>Enterobacterales</taxon>
        <taxon>Enterobacteriaceae</taxon>
        <taxon>Citrobacter</taxon>
        <taxon>Citrobacter freundii complex</taxon>
    </lineage>
</organism>
<dbReference type="RefSeq" id="WP_048212928.1">
    <property type="nucleotide sequence ID" value="NZ_CAHPRB010000048.1"/>
</dbReference>
<keyword evidence="2" id="KW-1185">Reference proteome</keyword>
<accession>A0ABM8MQX1</accession>
<evidence type="ECO:0000313" key="1">
    <source>
        <dbReference type="EMBL" id="CAB5617944.1"/>
    </source>
</evidence>
<comment type="caution">
    <text evidence="1">The sequence shown here is derived from an EMBL/GenBank/DDBJ whole genome shotgun (WGS) entry which is preliminary data.</text>
</comment>
<sequence length="399" mass="46891">MVTTNCIRCLICNHEYRLRIGVGYDSYQKHYFDCITCKSPIVIAVRAIPLQAYIEVVENSELIKFTMEDLHHTIVNFHPNFSFNIFELHDPKVFVSMSLMRLISPFLRLSEKQVQDISTQFDVPNAPNLWGLVKRIIIFSDEPYNKSQDKLLSSYIDQRKKNSITAKIEDKHDIINEFFDSLFYPKITSLTNPVFSLIDSLHKDSKLDDFYVYYKNNIRLENMERYITTFSDYFRFRDHFGQLVVFSRISSDDVDDRIVGSKNFDEIKLYYGQVYESLTSNFVILACLFNIKSGRSFDTFKSMSLNKYIKDVEKAKKHQPFKDYGDFRNFIDGVDSSLRNGSHHASIWHDGELVMYRSGGTGERKQLTYSRYIHLCNQLSISLAAIMLIEFYIQYKFEK</sequence>
<evidence type="ECO:0000313" key="2">
    <source>
        <dbReference type="Proteomes" id="UP000835792"/>
    </source>
</evidence>
<dbReference type="EMBL" id="CAHPRB010000048">
    <property type="protein sequence ID" value="CAB5617944.1"/>
    <property type="molecule type" value="Genomic_DNA"/>
</dbReference>
<dbReference type="Proteomes" id="UP000835792">
    <property type="component" value="Unassembled WGS sequence"/>
</dbReference>
<name>A0ABM8MQX1_9ENTR</name>